<dbReference type="Pfam" id="PF12806">
    <property type="entry name" value="Acyl-CoA_dh_C"/>
    <property type="match status" value="1"/>
</dbReference>
<comment type="cofactor">
    <cofactor evidence="1 10">
        <name>FAD</name>
        <dbReference type="ChEBI" id="CHEBI:57692"/>
    </cofactor>
</comment>
<evidence type="ECO:0000256" key="9">
    <source>
        <dbReference type="ARBA" id="ARBA00069043"/>
    </source>
</evidence>
<comment type="caution">
    <text evidence="15">The sequence shown here is derived from an EMBL/GenBank/DDBJ whole genome shotgun (WGS) entry which is preliminary data.</text>
</comment>
<comment type="similarity">
    <text evidence="2 10">Belongs to the acyl-CoA dehydrogenase family.</text>
</comment>
<dbReference type="InterPro" id="IPR046373">
    <property type="entry name" value="Acyl-CoA_Oxase/DH_mid-dom_sf"/>
</dbReference>
<dbReference type="Pfam" id="PF02770">
    <property type="entry name" value="Acyl-CoA_dh_M"/>
    <property type="match status" value="1"/>
</dbReference>
<keyword evidence="16" id="KW-1185">Reference proteome</keyword>
<dbReference type="EC" id="1.3.99.41" evidence="8"/>
<keyword evidence="4 10" id="KW-0274">FAD</keyword>
<dbReference type="InterPro" id="IPR009075">
    <property type="entry name" value="AcylCo_DH/oxidase_C"/>
</dbReference>
<keyword evidence="3 10" id="KW-0285">Flavoprotein</keyword>
<gene>
    <name evidence="15" type="ORF">HBA54_24445</name>
</gene>
<evidence type="ECO:0000259" key="14">
    <source>
        <dbReference type="Pfam" id="PF12806"/>
    </source>
</evidence>
<evidence type="ECO:0000256" key="6">
    <source>
        <dbReference type="ARBA" id="ARBA00051388"/>
    </source>
</evidence>
<dbReference type="InterPro" id="IPR009100">
    <property type="entry name" value="AcylCoA_DH/oxidase_NM_dom_sf"/>
</dbReference>
<dbReference type="Gene3D" id="2.40.110.10">
    <property type="entry name" value="Butyryl-CoA Dehydrogenase, subunit A, domain 2"/>
    <property type="match status" value="1"/>
</dbReference>
<feature type="domain" description="Acetyl-CoA dehydrogenase-like C-terminal" evidence="14">
    <location>
        <begin position="467"/>
        <end position="595"/>
    </location>
</feature>
<dbReference type="PANTHER" id="PTHR42803:SF1">
    <property type="entry name" value="BROAD-SPECIFICITY LINEAR ACYL-COA DEHYDROGENASE FADE5"/>
    <property type="match status" value="1"/>
</dbReference>
<reference evidence="15" key="1">
    <citation type="submission" date="2020-03" db="EMBL/GenBank/DDBJ databases">
        <title>Genome of Pelagibius litoralis DSM 21314T.</title>
        <authorList>
            <person name="Wang G."/>
        </authorList>
    </citation>
    <scope>NUCLEOTIDE SEQUENCE</scope>
    <source>
        <strain evidence="15">DSM 21314</strain>
    </source>
</reference>
<dbReference type="InterPro" id="IPR025878">
    <property type="entry name" value="Acyl-CoA_dh-like_C_dom"/>
</dbReference>
<proteinExistence type="inferred from homology"/>
<evidence type="ECO:0000256" key="8">
    <source>
        <dbReference type="ARBA" id="ARBA00066694"/>
    </source>
</evidence>
<dbReference type="InterPro" id="IPR037069">
    <property type="entry name" value="AcylCoA_DH/ox_N_sf"/>
</dbReference>
<feature type="domain" description="Acyl-CoA oxidase/dehydrogenase middle" evidence="12">
    <location>
        <begin position="163"/>
        <end position="272"/>
    </location>
</feature>
<feature type="domain" description="Acyl-CoA dehydrogenase/oxidase C-terminal" evidence="11">
    <location>
        <begin position="283"/>
        <end position="451"/>
    </location>
</feature>
<organism evidence="15 16">
    <name type="scientific">Pelagibius litoralis</name>
    <dbReference type="NCBI Taxonomy" id="374515"/>
    <lineage>
        <taxon>Bacteria</taxon>
        <taxon>Pseudomonadati</taxon>
        <taxon>Pseudomonadota</taxon>
        <taxon>Alphaproteobacteria</taxon>
        <taxon>Rhodospirillales</taxon>
        <taxon>Rhodovibrionaceae</taxon>
        <taxon>Pelagibius</taxon>
    </lineage>
</organism>
<dbReference type="InterPro" id="IPR036250">
    <property type="entry name" value="AcylCo_DH-like_C"/>
</dbReference>
<dbReference type="RefSeq" id="WP_167229853.1">
    <property type="nucleotide sequence ID" value="NZ_JAAQPH010000026.1"/>
</dbReference>
<dbReference type="InterPro" id="IPR006091">
    <property type="entry name" value="Acyl-CoA_Oxase/DH_mid-dom"/>
</dbReference>
<keyword evidence="5 10" id="KW-0560">Oxidoreductase</keyword>
<comment type="catalytic activity">
    <reaction evidence="6">
        <text>3-(methylsulfanyl)propanoyl-CoA + oxidized [electron-transfer flavoprotein] + H(+) = 3-(methylsulfanyl)acryloyl-CoA + reduced [electron-transfer flavoprotein]</text>
        <dbReference type="Rhea" id="RHEA:52612"/>
        <dbReference type="Rhea" id="RHEA-COMP:10685"/>
        <dbReference type="Rhea" id="RHEA-COMP:10686"/>
        <dbReference type="ChEBI" id="CHEBI:15378"/>
        <dbReference type="ChEBI" id="CHEBI:57692"/>
        <dbReference type="ChEBI" id="CHEBI:58307"/>
        <dbReference type="ChEBI" id="CHEBI:82815"/>
        <dbReference type="ChEBI" id="CHEBI:84994"/>
        <dbReference type="EC" id="1.3.99.41"/>
    </reaction>
    <physiologicalReaction direction="left-to-right" evidence="6">
        <dbReference type="Rhea" id="RHEA:52613"/>
    </physiologicalReaction>
</comment>
<evidence type="ECO:0000259" key="13">
    <source>
        <dbReference type="Pfam" id="PF02771"/>
    </source>
</evidence>
<dbReference type="Pfam" id="PF02771">
    <property type="entry name" value="Acyl-CoA_dh_N"/>
    <property type="match status" value="1"/>
</dbReference>
<feature type="domain" description="Acyl-CoA dehydrogenase/oxidase N-terminal" evidence="13">
    <location>
        <begin position="44"/>
        <end position="157"/>
    </location>
</feature>
<dbReference type="SUPFAM" id="SSF47203">
    <property type="entry name" value="Acyl-CoA dehydrogenase C-terminal domain-like"/>
    <property type="match status" value="1"/>
</dbReference>
<sequence>MVSYSAPLDDIRFVLYDLLDYDGRIAGLPGFEEASRDLVDTVIEEGAKFCENELLPLNRSGDEEGCIFENGVVRTPKGFKELYEAFCEGGWNGLALSPDHGGQGLPKTLQFVLTELICSTNLSFGMYPGLTHGACNALELHGSDEQKATYLPNMIHGRWTGTMCLTEPHCGTDLGLIRTRAEPNGDGSYKITGTKIFISAGEHDMSENIIHLVLAKLPDAPEGSKGISLFVVPKFMVKEDGSVGPRNGVACGSIEHKMGIKASSTCVMNFDEAEGYLVGEAHSGMAKMFTMMNVARLDVGMQGLGLAETAYQSAAAYAKERLQGRSLAGPQHPDKPADPIIVHPDVRKNLLTMKAYNEGSRALAFWVAMAVDVAEKHPDAAKRQEADDLVALMTPIIKSFFTDQGFETTNLGMQVFGGHGYIREWGMEQLVRDARIAQIYEGANGIQALDLVGRKLGQNMGRLLRRFFHPVQAFIEENQNDPQLAEFVAPLAKALSRLQQSTLWIAQQGLKDPEEAGAAATDYLNLFALTALAYMWARMVKVSLAQTNGSESNGQTPEFHEAKLATARFFFQRLLPKSSGLFAAIMTGKAPLMDMKEAAF</sequence>
<evidence type="ECO:0000256" key="1">
    <source>
        <dbReference type="ARBA" id="ARBA00001974"/>
    </source>
</evidence>
<dbReference type="InterPro" id="IPR013786">
    <property type="entry name" value="AcylCoA_DH/ox_N"/>
</dbReference>
<dbReference type="InterPro" id="IPR052166">
    <property type="entry name" value="Diverse_Acyl-CoA_DH"/>
</dbReference>
<evidence type="ECO:0000313" key="16">
    <source>
        <dbReference type="Proteomes" id="UP000761264"/>
    </source>
</evidence>
<dbReference type="GO" id="GO:0050660">
    <property type="term" value="F:flavin adenine dinucleotide binding"/>
    <property type="evidence" value="ECO:0007669"/>
    <property type="project" value="InterPro"/>
</dbReference>
<evidence type="ECO:0000256" key="10">
    <source>
        <dbReference type="RuleBase" id="RU362125"/>
    </source>
</evidence>
<protein>
    <recommendedName>
        <fullName evidence="9">3-methylmercaptopropionyl-CoA dehydrogenase</fullName>
        <ecNumber evidence="8">1.3.99.41</ecNumber>
    </recommendedName>
</protein>
<evidence type="ECO:0000259" key="12">
    <source>
        <dbReference type="Pfam" id="PF02770"/>
    </source>
</evidence>
<name>A0A967F2C7_9PROT</name>
<dbReference type="Gene3D" id="1.10.540.10">
    <property type="entry name" value="Acyl-CoA dehydrogenase/oxidase, N-terminal domain"/>
    <property type="match status" value="1"/>
</dbReference>
<evidence type="ECO:0000256" key="3">
    <source>
        <dbReference type="ARBA" id="ARBA00022630"/>
    </source>
</evidence>
<accession>A0A967F2C7</accession>
<dbReference type="AlphaFoldDB" id="A0A967F2C7"/>
<evidence type="ECO:0000313" key="15">
    <source>
        <dbReference type="EMBL" id="NIA71749.1"/>
    </source>
</evidence>
<dbReference type="SUPFAM" id="SSF56645">
    <property type="entry name" value="Acyl-CoA dehydrogenase NM domain-like"/>
    <property type="match status" value="1"/>
</dbReference>
<dbReference type="EMBL" id="JAAQPH010000026">
    <property type="protein sequence ID" value="NIA71749.1"/>
    <property type="molecule type" value="Genomic_DNA"/>
</dbReference>
<dbReference type="FunFam" id="2.40.110.10:FF:000031">
    <property type="entry name" value="Acyl-CoA dehydrogenase, putative"/>
    <property type="match status" value="1"/>
</dbReference>
<comment type="function">
    <text evidence="7">Involved in the assimilation of dimethylsulphoniopropionate (DMSP), an important compound in the fixation of carbon in marine phytoplankton, by mediating the conversion of 3-(methylthio)propanoyl-CoA (MMPA-CoA) to 3-(methylthio)acryloyl-CoA (MTA-CoA).</text>
</comment>
<dbReference type="Proteomes" id="UP000761264">
    <property type="component" value="Unassembled WGS sequence"/>
</dbReference>
<dbReference type="PANTHER" id="PTHR42803">
    <property type="entry name" value="ACYL-COA DEHYDROGENASE"/>
    <property type="match status" value="1"/>
</dbReference>
<evidence type="ECO:0000256" key="4">
    <source>
        <dbReference type="ARBA" id="ARBA00022827"/>
    </source>
</evidence>
<dbReference type="Gene3D" id="1.20.140.10">
    <property type="entry name" value="Butyryl-CoA Dehydrogenase, subunit A, domain 3"/>
    <property type="match status" value="1"/>
</dbReference>
<evidence type="ECO:0000256" key="7">
    <source>
        <dbReference type="ARBA" id="ARBA00058683"/>
    </source>
</evidence>
<evidence type="ECO:0000259" key="11">
    <source>
        <dbReference type="Pfam" id="PF00441"/>
    </source>
</evidence>
<evidence type="ECO:0000256" key="2">
    <source>
        <dbReference type="ARBA" id="ARBA00009347"/>
    </source>
</evidence>
<dbReference type="GO" id="GO:0016627">
    <property type="term" value="F:oxidoreductase activity, acting on the CH-CH group of donors"/>
    <property type="evidence" value="ECO:0007669"/>
    <property type="project" value="InterPro"/>
</dbReference>
<dbReference type="Pfam" id="PF00441">
    <property type="entry name" value="Acyl-CoA_dh_1"/>
    <property type="match status" value="1"/>
</dbReference>
<evidence type="ECO:0000256" key="5">
    <source>
        <dbReference type="ARBA" id="ARBA00023002"/>
    </source>
</evidence>